<dbReference type="EMBL" id="RPFW01000003">
    <property type="protein sequence ID" value="TVZ04046.1"/>
    <property type="molecule type" value="Genomic_DNA"/>
</dbReference>
<dbReference type="InterPro" id="IPR003737">
    <property type="entry name" value="GlcNAc_PI_deacetylase-related"/>
</dbReference>
<comment type="caution">
    <text evidence="2">The sequence shown here is derived from an EMBL/GenBank/DDBJ whole genome shotgun (WGS) entry which is preliminary data.</text>
</comment>
<proteinExistence type="predicted"/>
<dbReference type="PANTHER" id="PTHR12993:SF29">
    <property type="entry name" value="BLR3841 PROTEIN"/>
    <property type="match status" value="1"/>
</dbReference>
<reference evidence="2 3" key="1">
    <citation type="submission" date="2018-11" db="EMBL/GenBank/DDBJ databases">
        <title>Trebonia kvetii gen.nov., sp.nov., a novel acidophilic actinobacterium, and proposal of the new actinobacterial family Treboniaceae fam. nov.</title>
        <authorList>
            <person name="Rapoport D."/>
            <person name="Sagova-Mareckova M."/>
            <person name="Sedlacek I."/>
            <person name="Provaznik J."/>
            <person name="Kralova S."/>
            <person name="Pavlinic D."/>
            <person name="Benes V."/>
            <person name="Kopecky J."/>
        </authorList>
    </citation>
    <scope>NUCLEOTIDE SEQUENCE [LARGE SCALE GENOMIC DNA]</scope>
    <source>
        <strain evidence="2 3">15Tr583</strain>
    </source>
</reference>
<dbReference type="PANTHER" id="PTHR12993">
    <property type="entry name" value="N-ACETYLGLUCOSAMINYL-PHOSPHATIDYLINOSITOL DE-N-ACETYLASE-RELATED"/>
    <property type="match status" value="1"/>
</dbReference>
<dbReference type="SUPFAM" id="SSF102588">
    <property type="entry name" value="LmbE-like"/>
    <property type="match status" value="1"/>
</dbReference>
<protein>
    <submittedName>
        <fullName evidence="2">PIG-L family deacetylase</fullName>
    </submittedName>
</protein>
<keyword evidence="1" id="KW-0862">Zinc</keyword>
<dbReference type="RefSeq" id="WP_145853916.1">
    <property type="nucleotide sequence ID" value="NZ_RPFW01000003.1"/>
</dbReference>
<organism evidence="2 3">
    <name type="scientific">Trebonia kvetii</name>
    <dbReference type="NCBI Taxonomy" id="2480626"/>
    <lineage>
        <taxon>Bacteria</taxon>
        <taxon>Bacillati</taxon>
        <taxon>Actinomycetota</taxon>
        <taxon>Actinomycetes</taxon>
        <taxon>Streptosporangiales</taxon>
        <taxon>Treboniaceae</taxon>
        <taxon>Trebonia</taxon>
    </lineage>
</organism>
<evidence type="ECO:0000313" key="3">
    <source>
        <dbReference type="Proteomes" id="UP000460272"/>
    </source>
</evidence>
<accession>A0A6P2C0N9</accession>
<evidence type="ECO:0000256" key="1">
    <source>
        <dbReference type="ARBA" id="ARBA00022833"/>
    </source>
</evidence>
<dbReference type="Gene3D" id="3.40.50.10320">
    <property type="entry name" value="LmbE-like"/>
    <property type="match status" value="1"/>
</dbReference>
<dbReference type="OrthoDB" id="116799at2"/>
<name>A0A6P2C0N9_9ACTN</name>
<dbReference type="GO" id="GO:0016811">
    <property type="term" value="F:hydrolase activity, acting on carbon-nitrogen (but not peptide) bonds, in linear amides"/>
    <property type="evidence" value="ECO:0007669"/>
    <property type="project" value="TreeGrafter"/>
</dbReference>
<sequence>MVSAWAGRRDPIDAPGTDERLWAAWPWLSTLPGAGLAGLSSLSSAVIVAAHPDDEVLGVGGLISMLAASRARLRLVAVTDGERSHRGHATPASLARRRSAETAAALRALGAGSAEVIRLKLPDRRLAAREDELTEALVPLLEGFDLCLAPWEHDMHPDHEAAGRAARRAGPQSLYFYPVWMWHWAVPGDPRVPWDLALRLPLPPRATARKRAAITCFTSQLTDRGHGLGPVLPPGVIAHFTRAMEVLLR</sequence>
<dbReference type="InterPro" id="IPR024078">
    <property type="entry name" value="LmbE-like_dom_sf"/>
</dbReference>
<dbReference type="GO" id="GO:0016137">
    <property type="term" value="P:glycoside metabolic process"/>
    <property type="evidence" value="ECO:0007669"/>
    <property type="project" value="UniProtKB-ARBA"/>
</dbReference>
<evidence type="ECO:0000313" key="2">
    <source>
        <dbReference type="EMBL" id="TVZ04046.1"/>
    </source>
</evidence>
<gene>
    <name evidence="2" type="ORF">EAS64_16640</name>
</gene>
<dbReference type="AlphaFoldDB" id="A0A6P2C0N9"/>
<dbReference type="Pfam" id="PF02585">
    <property type="entry name" value="PIG-L"/>
    <property type="match status" value="1"/>
</dbReference>
<dbReference type="Proteomes" id="UP000460272">
    <property type="component" value="Unassembled WGS sequence"/>
</dbReference>
<keyword evidence="3" id="KW-1185">Reference proteome</keyword>